<feature type="transmembrane region" description="Helical" evidence="1">
    <location>
        <begin position="6"/>
        <end position="23"/>
    </location>
</feature>
<reference evidence="2" key="1">
    <citation type="journal article" date="2020" name="Nature">
        <title>Giant virus diversity and host interactions through global metagenomics.</title>
        <authorList>
            <person name="Schulz F."/>
            <person name="Roux S."/>
            <person name="Paez-Espino D."/>
            <person name="Jungbluth S."/>
            <person name="Walsh D.A."/>
            <person name="Denef V.J."/>
            <person name="McMahon K.D."/>
            <person name="Konstantinidis K.T."/>
            <person name="Eloe-Fadrosh E.A."/>
            <person name="Kyrpides N.C."/>
            <person name="Woyke T."/>
        </authorList>
    </citation>
    <scope>NUCLEOTIDE SEQUENCE</scope>
    <source>
        <strain evidence="2">GVMAG-S-ERX555961-36</strain>
    </source>
</reference>
<organism evidence="2">
    <name type="scientific">viral metagenome</name>
    <dbReference type="NCBI Taxonomy" id="1070528"/>
    <lineage>
        <taxon>unclassified sequences</taxon>
        <taxon>metagenomes</taxon>
        <taxon>organismal metagenomes</taxon>
    </lineage>
</organism>
<accession>A0A6C0AV82</accession>
<keyword evidence="1" id="KW-1133">Transmembrane helix</keyword>
<evidence type="ECO:0000256" key="1">
    <source>
        <dbReference type="SAM" id="Phobius"/>
    </source>
</evidence>
<sequence length="136" mass="16046">MNNYTFIFIFWIFVFGFIVYKRSKSDTVILLGSLLVTYIIYKGPPNKSEEQKFDTYIDSWIKTLITTKDPEEKDRSYNIIRNHLYSEALSNKKFEYSKILNLIEKYKPTSPLPSNIDNNTQYDISVGFTNNITELE</sequence>
<protein>
    <submittedName>
        <fullName evidence="2">Uncharacterized protein</fullName>
    </submittedName>
</protein>
<keyword evidence="1" id="KW-0812">Transmembrane</keyword>
<dbReference type="AlphaFoldDB" id="A0A6C0AV82"/>
<dbReference type="EMBL" id="MN738762">
    <property type="protein sequence ID" value="QHS83734.1"/>
    <property type="molecule type" value="Genomic_DNA"/>
</dbReference>
<proteinExistence type="predicted"/>
<evidence type="ECO:0000313" key="2">
    <source>
        <dbReference type="EMBL" id="QHS83734.1"/>
    </source>
</evidence>
<name>A0A6C0AV82_9ZZZZ</name>
<keyword evidence="1" id="KW-0472">Membrane</keyword>